<gene>
    <name evidence="1" type="ordered locus">LEPBI_I1250</name>
</gene>
<organism evidence="1 2">
    <name type="scientific">Leptospira biflexa serovar Patoc (strain Patoc 1 / ATCC 23582 / Paris)</name>
    <dbReference type="NCBI Taxonomy" id="456481"/>
    <lineage>
        <taxon>Bacteria</taxon>
        <taxon>Pseudomonadati</taxon>
        <taxon>Spirochaetota</taxon>
        <taxon>Spirochaetia</taxon>
        <taxon>Leptospirales</taxon>
        <taxon>Leptospiraceae</taxon>
        <taxon>Leptospira</taxon>
    </lineage>
</organism>
<evidence type="ECO:0000313" key="1">
    <source>
        <dbReference type="EMBL" id="ABZ97362.1"/>
    </source>
</evidence>
<dbReference type="HOGENOM" id="CLU_2617686_0_0_12"/>
<proteinExistence type="predicted"/>
<name>B0SNT1_LEPBP</name>
<reference evidence="1 2" key="1">
    <citation type="journal article" date="2008" name="PLoS ONE">
        <title>Genome sequence of the saprophyte Leptospira biflexa provides insights into the evolution of Leptospira and the pathogenesis of leptospirosis.</title>
        <authorList>
            <person name="Picardeau M."/>
            <person name="Bulach D.M."/>
            <person name="Bouchier C."/>
            <person name="Zuerner R.L."/>
            <person name="Zidane N."/>
            <person name="Wilson P.J."/>
            <person name="Creno S."/>
            <person name="Kuczek E.S."/>
            <person name="Bommezzadri S."/>
            <person name="Davis J.C."/>
            <person name="McGrath A."/>
            <person name="Johnson M.J."/>
            <person name="Boursaux-Eude C."/>
            <person name="Seemann T."/>
            <person name="Rouy Z."/>
            <person name="Coppel R.L."/>
            <person name="Rood J.I."/>
            <person name="Lajus A."/>
            <person name="Davies J.K."/>
            <person name="Medigue C."/>
            <person name="Adler B."/>
        </authorList>
    </citation>
    <scope>NUCLEOTIDE SEQUENCE [LARGE SCALE GENOMIC DNA]</scope>
    <source>
        <strain evidence="2">Patoc 1 / ATCC 23582 / Paris</strain>
    </source>
</reference>
<protein>
    <submittedName>
        <fullName evidence="1">Uncharacterized protein</fullName>
    </submittedName>
</protein>
<accession>B0SNT1</accession>
<dbReference type="STRING" id="456481.LEPBI_I1250"/>
<dbReference type="KEGG" id="lbi:LEPBI_I1250"/>
<dbReference type="Proteomes" id="UP000001847">
    <property type="component" value="Chromosome I"/>
</dbReference>
<keyword evidence="2" id="KW-1185">Reference proteome</keyword>
<evidence type="ECO:0000313" key="2">
    <source>
        <dbReference type="Proteomes" id="UP000001847"/>
    </source>
</evidence>
<dbReference type="OrthoDB" id="345339at2"/>
<dbReference type="AlphaFoldDB" id="B0SNT1"/>
<dbReference type="EMBL" id="CP000786">
    <property type="protein sequence ID" value="ABZ97362.1"/>
    <property type="molecule type" value="Genomic_DNA"/>
</dbReference>
<dbReference type="RefSeq" id="WP_012388243.1">
    <property type="nucleotide sequence ID" value="NC_010602.1"/>
</dbReference>
<sequence length="78" mass="8517">MTIPADSMDIIAWNPVTFTYTTLSTAIATGNKWGDGVLTPNGKIYGIPHTNDLILSINPGSKGRICKNLLLSSYWNVY</sequence>